<dbReference type="EMBL" id="BARW01028676">
    <property type="protein sequence ID" value="GAJ15079.1"/>
    <property type="molecule type" value="Genomic_DNA"/>
</dbReference>
<name>X1UC63_9ZZZZ</name>
<feature type="non-terminal residue" evidence="1">
    <location>
        <position position="88"/>
    </location>
</feature>
<reference evidence="1" key="1">
    <citation type="journal article" date="2014" name="Front. Microbiol.">
        <title>High frequency of phylogenetically diverse reductive dehalogenase-homologous genes in deep subseafloor sedimentary metagenomes.</title>
        <authorList>
            <person name="Kawai M."/>
            <person name="Futagami T."/>
            <person name="Toyoda A."/>
            <person name="Takaki Y."/>
            <person name="Nishi S."/>
            <person name="Hori S."/>
            <person name="Arai W."/>
            <person name="Tsubouchi T."/>
            <person name="Morono Y."/>
            <person name="Uchiyama I."/>
            <person name="Ito T."/>
            <person name="Fujiyama A."/>
            <person name="Inagaki F."/>
            <person name="Takami H."/>
        </authorList>
    </citation>
    <scope>NUCLEOTIDE SEQUENCE</scope>
    <source>
        <strain evidence="1">Expedition CK06-06</strain>
    </source>
</reference>
<sequence length="88" mass="9847">MAVEIHEDQPLVEPAAAGLRRAWIPIVLYDYGNMVPSNPARVFRGEAASASYRIPTDFTSIDSLEFIGYGHTTRDYTITTRMYFGQCG</sequence>
<gene>
    <name evidence="1" type="ORF">S12H4_46248</name>
</gene>
<accession>X1UC63</accession>
<organism evidence="1">
    <name type="scientific">marine sediment metagenome</name>
    <dbReference type="NCBI Taxonomy" id="412755"/>
    <lineage>
        <taxon>unclassified sequences</taxon>
        <taxon>metagenomes</taxon>
        <taxon>ecological metagenomes</taxon>
    </lineage>
</organism>
<dbReference type="AlphaFoldDB" id="X1UC63"/>
<evidence type="ECO:0000313" key="1">
    <source>
        <dbReference type="EMBL" id="GAJ15079.1"/>
    </source>
</evidence>
<proteinExistence type="predicted"/>
<protein>
    <submittedName>
        <fullName evidence="1">Uncharacterized protein</fullName>
    </submittedName>
</protein>
<comment type="caution">
    <text evidence="1">The sequence shown here is derived from an EMBL/GenBank/DDBJ whole genome shotgun (WGS) entry which is preliminary data.</text>
</comment>